<dbReference type="CDD" id="cd09272">
    <property type="entry name" value="RNase_HI_RT_Ty1"/>
    <property type="match status" value="1"/>
</dbReference>
<proteinExistence type="predicted"/>
<evidence type="ECO:0000313" key="3">
    <source>
        <dbReference type="EMBL" id="TYK10966.1"/>
    </source>
</evidence>
<feature type="compositionally biased region" description="Basic and acidic residues" evidence="1">
    <location>
        <begin position="130"/>
        <end position="140"/>
    </location>
</feature>
<dbReference type="PANTHER" id="PTHR42648:SF27">
    <property type="entry name" value="RNA-DIRECTED DNA POLYMERASE"/>
    <property type="match status" value="1"/>
</dbReference>
<evidence type="ECO:0000313" key="5">
    <source>
        <dbReference type="Proteomes" id="UP000321947"/>
    </source>
</evidence>
<dbReference type="Proteomes" id="UP000321947">
    <property type="component" value="Unassembled WGS sequence"/>
</dbReference>
<dbReference type="AlphaFoldDB" id="A0A5A7V970"/>
<dbReference type="OrthoDB" id="1739418at2759"/>
<evidence type="ECO:0000256" key="1">
    <source>
        <dbReference type="SAM" id="MobiDB-lite"/>
    </source>
</evidence>
<organism evidence="2 4">
    <name type="scientific">Cucumis melo var. makuwa</name>
    <name type="common">Oriental melon</name>
    <dbReference type="NCBI Taxonomy" id="1194695"/>
    <lineage>
        <taxon>Eukaryota</taxon>
        <taxon>Viridiplantae</taxon>
        <taxon>Streptophyta</taxon>
        <taxon>Embryophyta</taxon>
        <taxon>Tracheophyta</taxon>
        <taxon>Spermatophyta</taxon>
        <taxon>Magnoliopsida</taxon>
        <taxon>eudicotyledons</taxon>
        <taxon>Gunneridae</taxon>
        <taxon>Pentapetalae</taxon>
        <taxon>rosids</taxon>
        <taxon>fabids</taxon>
        <taxon>Cucurbitales</taxon>
        <taxon>Cucurbitaceae</taxon>
        <taxon>Benincaseae</taxon>
        <taxon>Cucumis</taxon>
    </lineage>
</organism>
<dbReference type="GO" id="GO:0003676">
    <property type="term" value="F:nucleic acid binding"/>
    <property type="evidence" value="ECO:0007669"/>
    <property type="project" value="InterPro"/>
</dbReference>
<reference evidence="4 5" key="1">
    <citation type="submission" date="2019-08" db="EMBL/GenBank/DDBJ databases">
        <title>Draft genome sequences of two oriental melons (Cucumis melo L. var makuwa).</title>
        <authorList>
            <person name="Kwon S.-Y."/>
        </authorList>
    </citation>
    <scope>NUCLEOTIDE SEQUENCE [LARGE SCALE GENOMIC DNA]</scope>
    <source>
        <strain evidence="5">cv. Chang Bougi</strain>
        <strain evidence="4">cv. SW 3</strain>
        <tissue evidence="2">Leaf</tissue>
    </source>
</reference>
<sequence>MSSSIIALLKKDQLTGEIYATWKSKLNMIIVIANVRFVLMEECPPFPTKYTSQSVRDAYDRWTKANDKARLHILASMSDILSKKHEIMVTARQIMDSLREMFEQPSIQIKQEANVAHSRRFAPSSSGSEKIQKRKEEKGKGPTISVEGKGKAEVVIKEKCFHCNVDEHWQKKIALKTSSFKQLQESEMILKVGMGDVISVRAVGDAKLGHINPDPIGRLVKNGLLNRLEDDSLPPCESCLEGKMTKRPFTGKGYRVKEPLELIHSDLCGPIIVKARGDFEYFISFIDDYSRWRVHGFEILGLYDRTWNQSQLSTPGTPQQNGVSERRNRTLLDMVRSMMSYAQLPSSFWGYAVETEVHILNNVPSKSVSKTHFDLWRGCKPSLSHFRIGVVQHTCGLFFDPQENRVFVSTNATFLEEDHMRDHKPRSKLVLNEAIDESTRVVDEVGPSSRVDETTTSGQSHPSQSLRMPRRSGRIVSQPNRYLGLTETQVVIPYDGVEDSLSYKQAMNDVDKHQWVKAIDLEMESMYFNSVWELVDLPKGNSKKGLLPFTHGVHLSKEQSPKTPQKVEDMRRIPYASVVGSLIYVMLCTRLDICYAVGIVSRKSTSRSVFTLNGRAVVWRSIKQGCIADSTMEAEYVAACEAWGSSHKRRKHIERKYHLIREIVQRGDVIVTKIASEHNIVDPFTKNLTAKVFEGHLESLGLRDMYIR</sequence>
<dbReference type="InterPro" id="IPR039537">
    <property type="entry name" value="Retrotran_Ty1/copia-like"/>
</dbReference>
<feature type="region of interest" description="Disordered" evidence="1">
    <location>
        <begin position="441"/>
        <end position="471"/>
    </location>
</feature>
<feature type="compositionally biased region" description="Polar residues" evidence="1">
    <location>
        <begin position="454"/>
        <end position="466"/>
    </location>
</feature>
<evidence type="ECO:0000313" key="2">
    <source>
        <dbReference type="EMBL" id="KAA0063740.1"/>
    </source>
</evidence>
<dbReference type="PANTHER" id="PTHR42648">
    <property type="entry name" value="TRANSPOSASE, PUTATIVE-RELATED"/>
    <property type="match status" value="1"/>
</dbReference>
<dbReference type="Gene3D" id="3.30.420.10">
    <property type="entry name" value="Ribonuclease H-like superfamily/Ribonuclease H"/>
    <property type="match status" value="1"/>
</dbReference>
<dbReference type="SUPFAM" id="SSF53098">
    <property type="entry name" value="Ribonuclease H-like"/>
    <property type="match status" value="1"/>
</dbReference>
<gene>
    <name evidence="3" type="ORF">E5676_scaffold107G00490</name>
    <name evidence="2" type="ORF">E6C27_scaffold1290G00210</name>
</gene>
<dbReference type="EMBL" id="SSTE01002324">
    <property type="protein sequence ID" value="KAA0063740.1"/>
    <property type="molecule type" value="Genomic_DNA"/>
</dbReference>
<dbReference type="EMBL" id="SSTD01011039">
    <property type="protein sequence ID" value="TYK10966.1"/>
    <property type="molecule type" value="Genomic_DNA"/>
</dbReference>
<protein>
    <submittedName>
        <fullName evidence="2">Gag/pol protein</fullName>
    </submittedName>
</protein>
<name>A0A5A7V970_CUCMM</name>
<dbReference type="InterPro" id="IPR036397">
    <property type="entry name" value="RNaseH_sf"/>
</dbReference>
<feature type="region of interest" description="Disordered" evidence="1">
    <location>
        <begin position="118"/>
        <end position="145"/>
    </location>
</feature>
<evidence type="ECO:0000313" key="4">
    <source>
        <dbReference type="Proteomes" id="UP000321393"/>
    </source>
</evidence>
<dbReference type="Proteomes" id="UP000321393">
    <property type="component" value="Unassembled WGS sequence"/>
</dbReference>
<comment type="caution">
    <text evidence="2">The sequence shown here is derived from an EMBL/GenBank/DDBJ whole genome shotgun (WGS) entry which is preliminary data.</text>
</comment>
<accession>A0A5A7V970</accession>
<dbReference type="InterPro" id="IPR012337">
    <property type="entry name" value="RNaseH-like_sf"/>
</dbReference>